<accession>A0A1R0XJ20</accession>
<dbReference type="EMBL" id="MPTC01000045">
    <property type="protein sequence ID" value="OMD35104.1"/>
    <property type="molecule type" value="Genomic_DNA"/>
</dbReference>
<sequence length="336" mass="37806">MEAIVSQAWPEWSGTLRKRSGGWNNTTYFVENSGKCAVLRIYDTHKDRNKIEFEHAVLQQLGTRALPFKVPVPILTTTGETMIQLGENGKFACLFRYIDGESPVEEEVSYLESFGEVTGILSEVLSAIDPGLTPVYRPYYELRSSYPLCSAEVIRELCLNPPEPFKDLEAELVMLYRAYRNITGSLNELEGLPHQLVHGDLNASNLLVNLEDPGQESSLLDFEFCTYDLRVMELAVILSGLLGHAEEKKMIRDFCRGFSRSICLTPAEINAIPVLMLLRKIDVFLHFVTRYLEGIDESQVLHEQTKLLSVDLVQLSAGTAEILVILQEEQGSACRL</sequence>
<comment type="caution">
    <text evidence="3">The sequence shown here is derived from an EMBL/GenBank/DDBJ whole genome shotgun (WGS) entry which is preliminary data.</text>
</comment>
<dbReference type="SUPFAM" id="SSF56112">
    <property type="entry name" value="Protein kinase-like (PK-like)"/>
    <property type="match status" value="1"/>
</dbReference>
<dbReference type="PANTHER" id="PTHR21064:SF6">
    <property type="entry name" value="AMINOGLYCOSIDE PHOSPHOTRANSFERASE DOMAIN-CONTAINING PROTEIN"/>
    <property type="match status" value="1"/>
</dbReference>
<evidence type="ECO:0000256" key="1">
    <source>
        <dbReference type="ARBA" id="ARBA00038240"/>
    </source>
</evidence>
<keyword evidence="3" id="KW-0808">Transferase</keyword>
<dbReference type="Gene3D" id="3.90.1200.10">
    <property type="match status" value="1"/>
</dbReference>
<comment type="similarity">
    <text evidence="1">Belongs to the pseudomonas-type ThrB family.</text>
</comment>
<evidence type="ECO:0000313" key="4">
    <source>
        <dbReference type="Proteomes" id="UP000187439"/>
    </source>
</evidence>
<dbReference type="InterPro" id="IPR011009">
    <property type="entry name" value="Kinase-like_dom_sf"/>
</dbReference>
<dbReference type="RefSeq" id="WP_076121580.1">
    <property type="nucleotide sequence ID" value="NZ_MPTC01000045.1"/>
</dbReference>
<evidence type="ECO:0000259" key="2">
    <source>
        <dbReference type="Pfam" id="PF01636"/>
    </source>
</evidence>
<organism evidence="3 4">
    <name type="scientific">Paenibacillus odorifer</name>
    <dbReference type="NCBI Taxonomy" id="189426"/>
    <lineage>
        <taxon>Bacteria</taxon>
        <taxon>Bacillati</taxon>
        <taxon>Bacillota</taxon>
        <taxon>Bacilli</taxon>
        <taxon>Bacillales</taxon>
        <taxon>Paenibacillaceae</taxon>
        <taxon>Paenibacillus</taxon>
    </lineage>
</organism>
<reference evidence="3 4" key="1">
    <citation type="submission" date="2016-10" db="EMBL/GenBank/DDBJ databases">
        <title>Paenibacillus species isolates.</title>
        <authorList>
            <person name="Beno S.M."/>
        </authorList>
    </citation>
    <scope>NUCLEOTIDE SEQUENCE [LARGE SCALE GENOMIC DNA]</scope>
    <source>
        <strain evidence="3 4">FSL H7-0710</strain>
    </source>
</reference>
<name>A0A1R0XJ20_9BACL</name>
<dbReference type="InterPro" id="IPR050249">
    <property type="entry name" value="Pseudomonas-type_ThrB"/>
</dbReference>
<dbReference type="InterPro" id="IPR002575">
    <property type="entry name" value="Aminoglycoside_PTrfase"/>
</dbReference>
<protein>
    <submittedName>
        <fullName evidence="3">Aminoglycoside phosphotransferase</fullName>
    </submittedName>
</protein>
<dbReference type="Proteomes" id="UP000187439">
    <property type="component" value="Unassembled WGS sequence"/>
</dbReference>
<feature type="domain" description="Aminoglycoside phosphotransferase" evidence="2">
    <location>
        <begin position="16"/>
        <end position="259"/>
    </location>
</feature>
<dbReference type="Gene3D" id="3.30.200.20">
    <property type="entry name" value="Phosphorylase Kinase, domain 1"/>
    <property type="match status" value="1"/>
</dbReference>
<evidence type="ECO:0000313" key="3">
    <source>
        <dbReference type="EMBL" id="OMD35104.1"/>
    </source>
</evidence>
<dbReference type="Pfam" id="PF01636">
    <property type="entry name" value="APH"/>
    <property type="match status" value="1"/>
</dbReference>
<dbReference type="OrthoDB" id="156345at2"/>
<dbReference type="PANTHER" id="PTHR21064">
    <property type="entry name" value="AMINOGLYCOSIDE PHOSPHOTRANSFERASE DOMAIN-CONTAINING PROTEIN-RELATED"/>
    <property type="match status" value="1"/>
</dbReference>
<dbReference type="AlphaFoldDB" id="A0A1R0XJ20"/>
<dbReference type="GO" id="GO:0019202">
    <property type="term" value="F:amino acid kinase activity"/>
    <property type="evidence" value="ECO:0007669"/>
    <property type="project" value="TreeGrafter"/>
</dbReference>
<gene>
    <name evidence="3" type="ORF">BSK52_27910</name>
</gene>
<proteinExistence type="inferred from homology"/>